<evidence type="ECO:0000313" key="2">
    <source>
        <dbReference type="Proteomes" id="UP000824366"/>
    </source>
</evidence>
<name>A0ABN6DDY1_9BURK</name>
<dbReference type="Proteomes" id="UP000824366">
    <property type="component" value="Chromosome"/>
</dbReference>
<dbReference type="RefSeq" id="WP_223904226.1">
    <property type="nucleotide sequence ID" value="NZ_AP024238.1"/>
</dbReference>
<reference evidence="1 2" key="1">
    <citation type="journal article" date="2021" name="Microbiol. Spectr.">
        <title>A Single Bacterium Capable of Oxidation and Reduction of Iron at Circumneutral pH.</title>
        <authorList>
            <person name="Kato S."/>
            <person name="Ohkuma M."/>
        </authorList>
    </citation>
    <scope>NUCLEOTIDE SEQUENCE [LARGE SCALE GENOMIC DNA]</scope>
    <source>
        <strain evidence="1 2">MIZ03</strain>
    </source>
</reference>
<organism evidence="1 2">
    <name type="scientific">Rhodoferax lithotrophicus</name>
    <dbReference type="NCBI Taxonomy" id="2798804"/>
    <lineage>
        <taxon>Bacteria</taxon>
        <taxon>Pseudomonadati</taxon>
        <taxon>Pseudomonadota</taxon>
        <taxon>Betaproteobacteria</taxon>
        <taxon>Burkholderiales</taxon>
        <taxon>Comamonadaceae</taxon>
        <taxon>Rhodoferax</taxon>
    </lineage>
</organism>
<gene>
    <name evidence="1" type="ORF">MIZ03_3153</name>
</gene>
<proteinExistence type="predicted"/>
<accession>A0ABN6DDY1</accession>
<sequence length="426" mass="48391">MTTQKPTGRDTVRQKLEALTIFPLANLGLIQGKTWRPFFTEITGLSVGRIAQGNIDKIRPSTLKRVQENVTAWAYEQGKKRGWTTEDLSAQMAAVPKKLDGKVGSWASWIKSMEIPDLMYLPLTIALALKADELFQSLIDACNQDDIERFKCDVCTHHGSINRTILIDTAESDTKRLSGDPKWAAISNWDEIGAILMSQLESILLDIYTSLDAEWGNQYFQATNPVPFFLWIAPRINENWDIQLGPIPSKNMIHRPVRRLLELSYAVAHRHYRKRWPSAAVGRSELGKALQLSDTHVGNYFDGTRKLSLSTYTTYWEVMCQHLSSARDKSKSGLRCPTPLAVMAITLQEMLIVNTNENKLKSFTLLSEDDYKRRWECHRRNLVIPSSSVDVEWPVWLLNQSVSSDSFRSFQSSGLSSSPRECQYSS</sequence>
<dbReference type="EMBL" id="AP024238">
    <property type="protein sequence ID" value="BCO28253.1"/>
    <property type="molecule type" value="Genomic_DNA"/>
</dbReference>
<evidence type="ECO:0000313" key="1">
    <source>
        <dbReference type="EMBL" id="BCO28253.1"/>
    </source>
</evidence>
<evidence type="ECO:0008006" key="3">
    <source>
        <dbReference type="Google" id="ProtNLM"/>
    </source>
</evidence>
<keyword evidence="2" id="KW-1185">Reference proteome</keyword>
<protein>
    <recommendedName>
        <fullName evidence="3">Integrase</fullName>
    </recommendedName>
</protein>